<organism evidence="8 9">
    <name type="scientific">Thiothrix winogradskyi</name>
    <dbReference type="NCBI Taxonomy" id="96472"/>
    <lineage>
        <taxon>Bacteria</taxon>
        <taxon>Pseudomonadati</taxon>
        <taxon>Pseudomonadota</taxon>
        <taxon>Gammaproteobacteria</taxon>
        <taxon>Thiotrichales</taxon>
        <taxon>Thiotrichaceae</taxon>
        <taxon>Thiothrix</taxon>
    </lineage>
</organism>
<evidence type="ECO:0000256" key="5">
    <source>
        <dbReference type="ARBA" id="ARBA00022691"/>
    </source>
</evidence>
<evidence type="ECO:0000256" key="3">
    <source>
        <dbReference type="ARBA" id="ARBA00022603"/>
    </source>
</evidence>
<evidence type="ECO:0000313" key="8">
    <source>
        <dbReference type="EMBL" id="UJS24837.1"/>
    </source>
</evidence>
<dbReference type="RefSeq" id="WP_236499545.1">
    <property type="nucleotide sequence ID" value="NZ_CP091244.1"/>
</dbReference>
<dbReference type="InterPro" id="IPR002295">
    <property type="entry name" value="N4/N6-MTase_EcoPI_Mod-like"/>
</dbReference>
<evidence type="ECO:0000256" key="1">
    <source>
        <dbReference type="ARBA" id="ARBA00006594"/>
    </source>
</evidence>
<dbReference type="EC" id="2.1.1.72" evidence="2"/>
<protein>
    <recommendedName>
        <fullName evidence="2">site-specific DNA-methyltransferase (adenine-specific)</fullName>
        <ecNumber evidence="2">2.1.1.72</ecNumber>
    </recommendedName>
</protein>
<evidence type="ECO:0000256" key="6">
    <source>
        <dbReference type="ARBA" id="ARBA00047942"/>
    </source>
</evidence>
<feature type="domain" description="DNA methylase N-4/N-6" evidence="7">
    <location>
        <begin position="81"/>
        <end position="368"/>
    </location>
</feature>
<proteinExistence type="inferred from homology"/>
<dbReference type="InterPro" id="IPR029063">
    <property type="entry name" value="SAM-dependent_MTases_sf"/>
</dbReference>
<dbReference type="Proteomes" id="UP001054801">
    <property type="component" value="Chromosome"/>
</dbReference>
<keyword evidence="4" id="KW-0808">Transferase</keyword>
<dbReference type="SUPFAM" id="SSF53335">
    <property type="entry name" value="S-adenosyl-L-methionine-dependent methyltransferases"/>
    <property type="match status" value="1"/>
</dbReference>
<sequence length="409" mass="46699">MAVGIPKRLYPLQPRQTGENLPGGFRLEYAGKKHPVEILATPAGHYQTSREYCRGNNRLFHADNLGALAALAHDPALAGKIRLVYIDPPFATDSAFESRQQQHAYDDHLTGTTFVEALRERLILIHRLLADDGSLYLHLDSRMVFHMRLILDEIFGEQQFRNCITRKKCNPKNYTRKTYGTTADYILFYTKTDQYVWNRALEPWDEARILKEYPCSDEQGRRYKKVPVHAPGVRNGETGKLWRGMLPPPGKHWQYTPDKLDEMDARGEIYWSPTGNPRRKVYLENSAGIPVQDIWLDMKDAHNQNIQITGYPTEKNLAMLERIIEASSNPGDWVLDCYAGSGTTLAAAASLNRQWIGIDRSDEAIKTILHRFENGTKRMGDFVNTPAKTNTLPLFNASNTDFTLFVEKK</sequence>
<name>A0ABY3T0T7_9GAMM</name>
<evidence type="ECO:0000313" key="9">
    <source>
        <dbReference type="Proteomes" id="UP001054801"/>
    </source>
</evidence>
<dbReference type="PRINTS" id="PR00506">
    <property type="entry name" value="D21N6MTFRASE"/>
</dbReference>
<dbReference type="EMBL" id="CP091244">
    <property type="protein sequence ID" value="UJS24837.1"/>
    <property type="molecule type" value="Genomic_DNA"/>
</dbReference>
<evidence type="ECO:0000256" key="4">
    <source>
        <dbReference type="ARBA" id="ARBA00022679"/>
    </source>
</evidence>
<comment type="similarity">
    <text evidence="1">Belongs to the N(4)/N(6)-methyltransferase family.</text>
</comment>
<gene>
    <name evidence="8" type="ORF">L2Y54_02035</name>
</gene>
<evidence type="ECO:0000256" key="2">
    <source>
        <dbReference type="ARBA" id="ARBA00011900"/>
    </source>
</evidence>
<evidence type="ECO:0000259" key="7">
    <source>
        <dbReference type="Pfam" id="PF01555"/>
    </source>
</evidence>
<reference evidence="8" key="1">
    <citation type="journal article" date="2022" name="Microorganisms">
        <title>Two New Species of Filamentous Sulfur Bacteria of the Genus Thiothrix, Thiothrix winogradskyi sp. nov. and 'Candidatus Thiothrix sulfatifontis' sp. nov.</title>
        <authorList>
            <person name="Ravin N.V."/>
            <person name="Rossetti S."/>
            <person name="Beletsky A.V."/>
            <person name="Kadnikov V.V."/>
            <person name="Rudenko T.S."/>
            <person name="Smolyakov D.D."/>
            <person name="Moskvitina M.I."/>
            <person name="Gureeva M.V."/>
            <person name="Mardanov A.V."/>
            <person name="Grabovich M.Y."/>
        </authorList>
    </citation>
    <scope>NUCLEOTIDE SEQUENCE</scope>
    <source>
        <strain evidence="8">CT3</strain>
    </source>
</reference>
<keyword evidence="9" id="KW-1185">Reference proteome</keyword>
<dbReference type="Pfam" id="PF01555">
    <property type="entry name" value="N6_N4_Mtase"/>
    <property type="match status" value="1"/>
</dbReference>
<comment type="catalytic activity">
    <reaction evidence="6">
        <text>a 2'-deoxyadenosine in DNA + S-adenosyl-L-methionine = an N(6)-methyl-2'-deoxyadenosine in DNA + S-adenosyl-L-homocysteine + H(+)</text>
        <dbReference type="Rhea" id="RHEA:15197"/>
        <dbReference type="Rhea" id="RHEA-COMP:12418"/>
        <dbReference type="Rhea" id="RHEA-COMP:12419"/>
        <dbReference type="ChEBI" id="CHEBI:15378"/>
        <dbReference type="ChEBI" id="CHEBI:57856"/>
        <dbReference type="ChEBI" id="CHEBI:59789"/>
        <dbReference type="ChEBI" id="CHEBI:90615"/>
        <dbReference type="ChEBI" id="CHEBI:90616"/>
        <dbReference type="EC" id="2.1.1.72"/>
    </reaction>
</comment>
<keyword evidence="3" id="KW-0489">Methyltransferase</keyword>
<accession>A0ABY3T0T7</accession>
<dbReference type="InterPro" id="IPR002941">
    <property type="entry name" value="DNA_methylase_N4/N6"/>
</dbReference>
<keyword evidence="5" id="KW-0949">S-adenosyl-L-methionine</keyword>
<dbReference type="Gene3D" id="3.40.50.150">
    <property type="entry name" value="Vaccinia Virus protein VP39"/>
    <property type="match status" value="1"/>
</dbReference>